<comment type="caution">
    <text evidence="2">The sequence shown here is derived from an EMBL/GenBank/DDBJ whole genome shotgun (WGS) entry which is preliminary data.</text>
</comment>
<proteinExistence type="predicted"/>
<accession>A0ABV9Y704</accession>
<feature type="signal peptide" evidence="1">
    <location>
        <begin position="1"/>
        <end position="26"/>
    </location>
</feature>
<keyword evidence="3" id="KW-1185">Reference proteome</keyword>
<sequence length="127" mass="13192">MSRTVQRVAAVVFAVLALAGTGVAGAQASTALAERELVTLPVPPLKPAEGKVEATSVHCVWRYYPGRNSTVWADCHQIGGGASGFSVSVSCSDGSVHSSKVTRFGTSAMAYCPGATTMLSFTLRAHY</sequence>
<keyword evidence="1" id="KW-0732">Signal</keyword>
<name>A0ABV9Y704_9PSEU</name>
<evidence type="ECO:0000313" key="3">
    <source>
        <dbReference type="Proteomes" id="UP001595833"/>
    </source>
</evidence>
<gene>
    <name evidence="2" type="ORF">ACFPFM_32495</name>
</gene>
<protein>
    <recommendedName>
        <fullName evidence="4">Ig-like domain-containing protein</fullName>
    </recommendedName>
</protein>
<evidence type="ECO:0000313" key="2">
    <source>
        <dbReference type="EMBL" id="MFC5058455.1"/>
    </source>
</evidence>
<organism evidence="2 3">
    <name type="scientific">Saccharothrix xinjiangensis</name>
    <dbReference type="NCBI Taxonomy" id="204798"/>
    <lineage>
        <taxon>Bacteria</taxon>
        <taxon>Bacillati</taxon>
        <taxon>Actinomycetota</taxon>
        <taxon>Actinomycetes</taxon>
        <taxon>Pseudonocardiales</taxon>
        <taxon>Pseudonocardiaceae</taxon>
        <taxon>Saccharothrix</taxon>
    </lineage>
</organism>
<dbReference type="EMBL" id="JBHSJB010000032">
    <property type="protein sequence ID" value="MFC5058455.1"/>
    <property type="molecule type" value="Genomic_DNA"/>
</dbReference>
<evidence type="ECO:0008006" key="4">
    <source>
        <dbReference type="Google" id="ProtNLM"/>
    </source>
</evidence>
<dbReference type="Proteomes" id="UP001595833">
    <property type="component" value="Unassembled WGS sequence"/>
</dbReference>
<feature type="chain" id="PRO_5045377837" description="Ig-like domain-containing protein" evidence="1">
    <location>
        <begin position="27"/>
        <end position="127"/>
    </location>
</feature>
<evidence type="ECO:0000256" key="1">
    <source>
        <dbReference type="SAM" id="SignalP"/>
    </source>
</evidence>
<dbReference type="RefSeq" id="WP_344041094.1">
    <property type="nucleotide sequence ID" value="NZ_BAAAKE010000027.1"/>
</dbReference>
<reference evidence="3" key="1">
    <citation type="journal article" date="2019" name="Int. J. Syst. Evol. Microbiol.">
        <title>The Global Catalogue of Microorganisms (GCM) 10K type strain sequencing project: providing services to taxonomists for standard genome sequencing and annotation.</title>
        <authorList>
            <consortium name="The Broad Institute Genomics Platform"/>
            <consortium name="The Broad Institute Genome Sequencing Center for Infectious Disease"/>
            <person name="Wu L."/>
            <person name="Ma J."/>
        </authorList>
    </citation>
    <scope>NUCLEOTIDE SEQUENCE [LARGE SCALE GENOMIC DNA]</scope>
    <source>
        <strain evidence="3">KCTC 12848</strain>
    </source>
</reference>